<dbReference type="SUPFAM" id="SSF53474">
    <property type="entry name" value="alpha/beta-Hydrolases"/>
    <property type="match status" value="1"/>
</dbReference>
<comment type="caution">
    <text evidence="3">The sequence shown here is derived from an EMBL/GenBank/DDBJ whole genome shotgun (WGS) entry which is preliminary data.</text>
</comment>
<dbReference type="Proteomes" id="UP000257080">
    <property type="component" value="Unassembled WGS sequence"/>
</dbReference>
<reference evidence="3 4" key="1">
    <citation type="submission" date="2017-04" db="EMBL/GenBank/DDBJ databases">
        <title>Comparative genome analysis of Subtercola boreus.</title>
        <authorList>
            <person name="Cho Y.-J."/>
            <person name="Cho A."/>
            <person name="Kim O.-S."/>
            <person name="Lee J.-I."/>
        </authorList>
    </citation>
    <scope>NUCLEOTIDE SEQUENCE [LARGE SCALE GENOMIC DNA]</scope>
    <source>
        <strain evidence="3 4">P28004</strain>
    </source>
</reference>
<organism evidence="3 4">
    <name type="scientific">Subtercola boreus</name>
    <dbReference type="NCBI Taxonomy" id="120213"/>
    <lineage>
        <taxon>Bacteria</taxon>
        <taxon>Bacillati</taxon>
        <taxon>Actinomycetota</taxon>
        <taxon>Actinomycetes</taxon>
        <taxon>Micrococcales</taxon>
        <taxon>Microbacteriaceae</taxon>
        <taxon>Subtercola</taxon>
    </lineage>
</organism>
<dbReference type="Pfam" id="PF00561">
    <property type="entry name" value="Abhydrolase_1"/>
    <property type="match status" value="1"/>
</dbReference>
<feature type="domain" description="AB hydrolase-1" evidence="2">
    <location>
        <begin position="23"/>
        <end position="215"/>
    </location>
</feature>
<gene>
    <name evidence="3" type="ORF">B7R25_00595</name>
</gene>
<dbReference type="RefSeq" id="WP_116417047.1">
    <property type="nucleotide sequence ID" value="NZ_NBXC01000002.1"/>
</dbReference>
<evidence type="ECO:0000313" key="4">
    <source>
        <dbReference type="Proteomes" id="UP000257080"/>
    </source>
</evidence>
<keyword evidence="1 3" id="KW-0378">Hydrolase</keyword>
<dbReference type="InterPro" id="IPR050266">
    <property type="entry name" value="AB_hydrolase_sf"/>
</dbReference>
<dbReference type="GO" id="GO:0016020">
    <property type="term" value="C:membrane"/>
    <property type="evidence" value="ECO:0007669"/>
    <property type="project" value="TreeGrafter"/>
</dbReference>
<evidence type="ECO:0000313" key="3">
    <source>
        <dbReference type="EMBL" id="RFA29527.1"/>
    </source>
</evidence>
<evidence type="ECO:0000259" key="2">
    <source>
        <dbReference type="Pfam" id="PF00561"/>
    </source>
</evidence>
<dbReference type="OrthoDB" id="9804723at2"/>
<accession>A0A3E0WG72</accession>
<protein>
    <submittedName>
        <fullName evidence="3">Alpha/beta hydrolase</fullName>
    </submittedName>
</protein>
<dbReference type="AlphaFoldDB" id="A0A3E0WG72"/>
<dbReference type="GO" id="GO:0016787">
    <property type="term" value="F:hydrolase activity"/>
    <property type="evidence" value="ECO:0007669"/>
    <property type="project" value="UniProtKB-KW"/>
</dbReference>
<dbReference type="InterPro" id="IPR000073">
    <property type="entry name" value="AB_hydrolase_1"/>
</dbReference>
<dbReference type="Gene3D" id="3.40.50.1820">
    <property type="entry name" value="alpha/beta hydrolase"/>
    <property type="match status" value="1"/>
</dbReference>
<dbReference type="EMBL" id="NBXE01000002">
    <property type="protein sequence ID" value="RFA29527.1"/>
    <property type="molecule type" value="Genomic_DNA"/>
</dbReference>
<evidence type="ECO:0000256" key="1">
    <source>
        <dbReference type="ARBA" id="ARBA00022801"/>
    </source>
</evidence>
<dbReference type="PANTHER" id="PTHR43798:SF31">
    <property type="entry name" value="AB HYDROLASE SUPERFAMILY PROTEIN YCLE"/>
    <property type="match status" value="1"/>
</dbReference>
<sequence length="264" mass="28570">MSEAFNPLDGTRIAFQEVGQGTPLVLVHGSALSRAIWRGFGYVAALRDEYRLVLIDMRGHGLSGKPHDPADYAMPLVVADVLAVYDAAGIDAAHYFGYSFGARVGFSLADAHPERMLSLTSAGGTYRIGAGAVSSLFFEGYDEALRRGGMRGFIDGWEARSGASIDPATTRAFLANDPEALRAYFRQLQVEQGVDEARLAGILTPTLLLAGTDDRPRYLDSERAARLMPDARFEPLPGRGHANTLFPAAPVIELLRGFLSELPR</sequence>
<dbReference type="PRINTS" id="PR00111">
    <property type="entry name" value="ABHYDROLASE"/>
</dbReference>
<proteinExistence type="predicted"/>
<name>A0A3E0WG72_9MICO</name>
<dbReference type="InterPro" id="IPR029058">
    <property type="entry name" value="AB_hydrolase_fold"/>
</dbReference>
<dbReference type="PANTHER" id="PTHR43798">
    <property type="entry name" value="MONOACYLGLYCEROL LIPASE"/>
    <property type="match status" value="1"/>
</dbReference>